<dbReference type="EMBL" id="VSRR010000053">
    <property type="protein sequence ID" value="MPC09031.1"/>
    <property type="molecule type" value="Genomic_DNA"/>
</dbReference>
<name>A0A5B7CJS0_PORTR</name>
<keyword evidence="3" id="KW-1185">Reference proteome</keyword>
<reference evidence="2 3" key="1">
    <citation type="submission" date="2019-05" db="EMBL/GenBank/DDBJ databases">
        <title>Another draft genome of Portunus trituberculatus and its Hox gene families provides insights of decapod evolution.</title>
        <authorList>
            <person name="Jeong J.-H."/>
            <person name="Song I."/>
            <person name="Kim S."/>
            <person name="Choi T."/>
            <person name="Kim D."/>
            <person name="Ryu S."/>
            <person name="Kim W."/>
        </authorList>
    </citation>
    <scope>NUCLEOTIDE SEQUENCE [LARGE SCALE GENOMIC DNA]</scope>
    <source>
        <tissue evidence="2">Muscle</tissue>
    </source>
</reference>
<dbReference type="AlphaFoldDB" id="A0A5B7CJS0"/>
<accession>A0A5B7CJS0</accession>
<sequence length="105" mass="11518">MFHARTSTSSPLAITSTTNTFCNTNNYNNTTAATITNAITKPTPPLLPSSLHMLQAQQSIPRACNCTHHTTHRPPHTATQTPNPPHSQTSLQSLNAIKRRENMTE</sequence>
<proteinExistence type="predicted"/>
<evidence type="ECO:0000313" key="2">
    <source>
        <dbReference type="EMBL" id="MPC09031.1"/>
    </source>
</evidence>
<feature type="region of interest" description="Disordered" evidence="1">
    <location>
        <begin position="69"/>
        <end position="105"/>
    </location>
</feature>
<comment type="caution">
    <text evidence="2">The sequence shown here is derived from an EMBL/GenBank/DDBJ whole genome shotgun (WGS) entry which is preliminary data.</text>
</comment>
<evidence type="ECO:0000313" key="3">
    <source>
        <dbReference type="Proteomes" id="UP000324222"/>
    </source>
</evidence>
<organism evidence="2 3">
    <name type="scientific">Portunus trituberculatus</name>
    <name type="common">Swimming crab</name>
    <name type="synonym">Neptunus trituberculatus</name>
    <dbReference type="NCBI Taxonomy" id="210409"/>
    <lineage>
        <taxon>Eukaryota</taxon>
        <taxon>Metazoa</taxon>
        <taxon>Ecdysozoa</taxon>
        <taxon>Arthropoda</taxon>
        <taxon>Crustacea</taxon>
        <taxon>Multicrustacea</taxon>
        <taxon>Malacostraca</taxon>
        <taxon>Eumalacostraca</taxon>
        <taxon>Eucarida</taxon>
        <taxon>Decapoda</taxon>
        <taxon>Pleocyemata</taxon>
        <taxon>Brachyura</taxon>
        <taxon>Eubrachyura</taxon>
        <taxon>Portunoidea</taxon>
        <taxon>Portunidae</taxon>
        <taxon>Portuninae</taxon>
        <taxon>Portunus</taxon>
    </lineage>
</organism>
<feature type="compositionally biased region" description="Polar residues" evidence="1">
    <location>
        <begin position="86"/>
        <end position="95"/>
    </location>
</feature>
<gene>
    <name evidence="2" type="ORF">E2C01_001633</name>
</gene>
<protein>
    <submittedName>
        <fullName evidence="2">Uncharacterized protein</fullName>
    </submittedName>
</protein>
<evidence type="ECO:0000256" key="1">
    <source>
        <dbReference type="SAM" id="MobiDB-lite"/>
    </source>
</evidence>
<dbReference type="Proteomes" id="UP000324222">
    <property type="component" value="Unassembled WGS sequence"/>
</dbReference>